<protein>
    <submittedName>
        <fullName evidence="2">Helix-turn-helix</fullName>
    </submittedName>
</protein>
<evidence type="ECO:0000313" key="2">
    <source>
        <dbReference type="EMBL" id="SHI11938.1"/>
    </source>
</evidence>
<dbReference type="Proteomes" id="UP000184389">
    <property type="component" value="Unassembled WGS sequence"/>
</dbReference>
<name>A0A1M5YJ40_9FIRM</name>
<keyword evidence="3" id="KW-1185">Reference proteome</keyword>
<dbReference type="GO" id="GO:0003677">
    <property type="term" value="F:DNA binding"/>
    <property type="evidence" value="ECO:0007669"/>
    <property type="project" value="InterPro"/>
</dbReference>
<proteinExistence type="predicted"/>
<evidence type="ECO:0000313" key="3">
    <source>
        <dbReference type="Proteomes" id="UP000184389"/>
    </source>
</evidence>
<dbReference type="RefSeq" id="WP_072744872.1">
    <property type="nucleotide sequence ID" value="NZ_FQXR01000012.1"/>
</dbReference>
<dbReference type="InterPro" id="IPR010982">
    <property type="entry name" value="Lambda_DNA-bd_dom_sf"/>
</dbReference>
<dbReference type="Pfam" id="PF01381">
    <property type="entry name" value="HTH_3"/>
    <property type="match status" value="1"/>
</dbReference>
<dbReference type="InterPro" id="IPR001387">
    <property type="entry name" value="Cro/C1-type_HTH"/>
</dbReference>
<dbReference type="OrthoDB" id="1705762at2"/>
<dbReference type="AlphaFoldDB" id="A0A1M5YJ40"/>
<dbReference type="Gene3D" id="1.25.40.10">
    <property type="entry name" value="Tetratricopeptide repeat domain"/>
    <property type="match status" value="1"/>
</dbReference>
<dbReference type="PROSITE" id="PS50943">
    <property type="entry name" value="HTH_CROC1"/>
    <property type="match status" value="1"/>
</dbReference>
<dbReference type="EMBL" id="FQXR01000012">
    <property type="protein sequence ID" value="SHI11938.1"/>
    <property type="molecule type" value="Genomic_DNA"/>
</dbReference>
<sequence length="305" mass="35763">MYYDLKHFGSEIRSIRNSLDLTQNDVSKLSGVHVDTLRKIEKGKVVPQQETLDLLSSVLKTDLNKLLLNYRFHDYYAFEELKNRIESKIDRDKFETLSVELEDLKTLLNSTSHPYFISAINQLVLLIESIILNKKYDKPNESLDKLVDAIKITTPKFSLDKYTSYVYNSMELRILMNIALLMNKLESTGKSLEIMEFCMKSVEPNDNIYPKICYNLSYTYHRLAMNEKALEYSILGIDYCNKHRDYNGLNLLYFRKGIAEYLLGYDSYKDSLKKAISFSEILNQYDLRDLLILNCKKFYNIDIQS</sequence>
<dbReference type="SUPFAM" id="SSF47413">
    <property type="entry name" value="lambda repressor-like DNA-binding domains"/>
    <property type="match status" value="1"/>
</dbReference>
<dbReference type="SMART" id="SM00530">
    <property type="entry name" value="HTH_XRE"/>
    <property type="match status" value="1"/>
</dbReference>
<accession>A0A1M5YJ40</accession>
<gene>
    <name evidence="2" type="ORF">SAMN02745180_02224</name>
</gene>
<dbReference type="SUPFAM" id="SSF48452">
    <property type="entry name" value="TPR-like"/>
    <property type="match status" value="1"/>
</dbReference>
<evidence type="ECO:0000259" key="1">
    <source>
        <dbReference type="PROSITE" id="PS50943"/>
    </source>
</evidence>
<organism evidence="2 3">
    <name type="scientific">Sporanaerobacter acetigenes DSM 13106</name>
    <dbReference type="NCBI Taxonomy" id="1123281"/>
    <lineage>
        <taxon>Bacteria</taxon>
        <taxon>Bacillati</taxon>
        <taxon>Bacillota</taxon>
        <taxon>Tissierellia</taxon>
        <taxon>Tissierellales</taxon>
        <taxon>Sporanaerobacteraceae</taxon>
        <taxon>Sporanaerobacter</taxon>
    </lineage>
</organism>
<reference evidence="2 3" key="1">
    <citation type="submission" date="2016-11" db="EMBL/GenBank/DDBJ databases">
        <authorList>
            <person name="Jaros S."/>
            <person name="Januszkiewicz K."/>
            <person name="Wedrychowicz H."/>
        </authorList>
    </citation>
    <scope>NUCLEOTIDE SEQUENCE [LARGE SCALE GENOMIC DNA]</scope>
    <source>
        <strain evidence="2 3">DSM 13106</strain>
    </source>
</reference>
<feature type="domain" description="HTH cro/C1-type" evidence="1">
    <location>
        <begin position="12"/>
        <end position="66"/>
    </location>
</feature>
<dbReference type="CDD" id="cd00093">
    <property type="entry name" value="HTH_XRE"/>
    <property type="match status" value="1"/>
</dbReference>
<dbReference type="InterPro" id="IPR011990">
    <property type="entry name" value="TPR-like_helical_dom_sf"/>
</dbReference>
<dbReference type="STRING" id="1123281.SAMN02745180_02224"/>